<name>A0A836K5V2_9HYME</name>
<dbReference type="InterPro" id="IPR013766">
    <property type="entry name" value="Thioredoxin_domain"/>
</dbReference>
<gene>
    <name evidence="2" type="primary">Tp02</name>
    <name evidence="2" type="ORF">G6Z76_0007250</name>
</gene>
<sequence>SRCLTCTSCRRGDVNVSCCIISSSSCSSHELTMLVLLIAICILSSVHATKLERVHDNELLNLIKVEKYVIVLFTTSADCADCNNYEKKLAHLREDLVDVMSTWVVKAIDSQLLQLYSNDREPVLIFFRHGLPLLYDGPLEDEDIITTFTENKAPTVKELTDDTFEHLTQASTGATTGDWFVMFYSTDCVQCLRTMAKWEMVGAKLKHKVNVALVNKATTGISTARRFNIYNTPQFIFFRHSKMYRYDIGTHDVASFVAFAKEGYKNIKPEEVPALPSYFDEYTKIIITFLYDNPWTLKLASICIGVLVIVLATIKCMQLDEKEDKEDKED</sequence>
<dbReference type="PANTHER" id="PTHR19991:SF2">
    <property type="entry name" value="GH08893P"/>
    <property type="match status" value="1"/>
</dbReference>
<evidence type="ECO:0000313" key="2">
    <source>
        <dbReference type="EMBL" id="KAG5343687.1"/>
    </source>
</evidence>
<dbReference type="InterPro" id="IPR036249">
    <property type="entry name" value="Thioredoxin-like_sf"/>
</dbReference>
<dbReference type="EMBL" id="JAANIC010002948">
    <property type="protein sequence ID" value="KAG5343687.1"/>
    <property type="molecule type" value="Genomic_DNA"/>
</dbReference>
<dbReference type="SUPFAM" id="SSF52833">
    <property type="entry name" value="Thioredoxin-like"/>
    <property type="match status" value="2"/>
</dbReference>
<keyword evidence="3" id="KW-1185">Reference proteome</keyword>
<feature type="non-terminal residue" evidence="2">
    <location>
        <position position="1"/>
    </location>
</feature>
<dbReference type="AlphaFoldDB" id="A0A836K5V2"/>
<dbReference type="PANTHER" id="PTHR19991">
    <property type="entry name" value="L 2 01289"/>
    <property type="match status" value="1"/>
</dbReference>
<evidence type="ECO:0000259" key="1">
    <source>
        <dbReference type="Pfam" id="PF00085"/>
    </source>
</evidence>
<dbReference type="Gene3D" id="3.40.30.10">
    <property type="entry name" value="Glutaredoxin"/>
    <property type="match status" value="2"/>
</dbReference>
<dbReference type="CDD" id="cd02961">
    <property type="entry name" value="PDI_a_family"/>
    <property type="match status" value="1"/>
</dbReference>
<dbReference type="Pfam" id="PF00085">
    <property type="entry name" value="Thioredoxin"/>
    <property type="match status" value="1"/>
</dbReference>
<comment type="caution">
    <text evidence="2">The sequence shown here is derived from an EMBL/GenBank/DDBJ whole genome shotgun (WGS) entry which is preliminary data.</text>
</comment>
<feature type="domain" description="Thioredoxin" evidence="1">
    <location>
        <begin position="156"/>
        <end position="261"/>
    </location>
</feature>
<protein>
    <submittedName>
        <fullName evidence="2">TXND protein</fullName>
    </submittedName>
</protein>
<organism evidence="2 3">
    <name type="scientific">Acromyrmex charruanus</name>
    <dbReference type="NCBI Taxonomy" id="2715315"/>
    <lineage>
        <taxon>Eukaryota</taxon>
        <taxon>Metazoa</taxon>
        <taxon>Ecdysozoa</taxon>
        <taxon>Arthropoda</taxon>
        <taxon>Hexapoda</taxon>
        <taxon>Insecta</taxon>
        <taxon>Pterygota</taxon>
        <taxon>Neoptera</taxon>
        <taxon>Endopterygota</taxon>
        <taxon>Hymenoptera</taxon>
        <taxon>Apocrita</taxon>
        <taxon>Aculeata</taxon>
        <taxon>Formicoidea</taxon>
        <taxon>Formicidae</taxon>
        <taxon>Myrmicinae</taxon>
        <taxon>Acromyrmex</taxon>
    </lineage>
</organism>
<reference evidence="2" key="1">
    <citation type="submission" date="2020-03" db="EMBL/GenBank/DDBJ databases">
        <title>Relaxed selection underlies rapid genomic changes in the transitions from sociality to social parasitism in ants.</title>
        <authorList>
            <person name="Bi X."/>
        </authorList>
    </citation>
    <scope>NUCLEOTIDE SEQUENCE</scope>
    <source>
        <strain evidence="2">BGI-DK2014a</strain>
        <tissue evidence="2">Whole body</tissue>
    </source>
</reference>
<dbReference type="Proteomes" id="UP000669903">
    <property type="component" value="Unassembled WGS sequence"/>
</dbReference>
<feature type="non-terminal residue" evidence="2">
    <location>
        <position position="330"/>
    </location>
</feature>
<proteinExistence type="predicted"/>
<evidence type="ECO:0000313" key="3">
    <source>
        <dbReference type="Proteomes" id="UP000669903"/>
    </source>
</evidence>
<accession>A0A836K5V2</accession>